<comment type="caution">
    <text evidence="1">The sequence shown here is derived from an EMBL/GenBank/DDBJ whole genome shotgun (WGS) entry which is preliminary data.</text>
</comment>
<gene>
    <name evidence="1" type="ORF">M9H77_08316</name>
</gene>
<evidence type="ECO:0000313" key="1">
    <source>
        <dbReference type="EMBL" id="KAI5677366.1"/>
    </source>
</evidence>
<keyword evidence="2" id="KW-1185">Reference proteome</keyword>
<accession>A0ACC0BXR9</accession>
<sequence length="150" mass="16836">MTGASSRLFGRLLLLILGPVTEGLLWIVDRCFSATGASTRLTFLCWLWLPLHPPPNRTPQRLFCAAFGVAVFRPAWNRQSKRKKIIQQVVSELGNDYNFSVLSTAPVTNRTSRYSVFQICGNSIKLLLFAIKTCQFQKLKPTSLMANLTS</sequence>
<dbReference type="Proteomes" id="UP001060085">
    <property type="component" value="Linkage Group LG02"/>
</dbReference>
<dbReference type="EMBL" id="CM044702">
    <property type="protein sequence ID" value="KAI5677366.1"/>
    <property type="molecule type" value="Genomic_DNA"/>
</dbReference>
<protein>
    <submittedName>
        <fullName evidence="1">Uncharacterized protein</fullName>
    </submittedName>
</protein>
<evidence type="ECO:0000313" key="2">
    <source>
        <dbReference type="Proteomes" id="UP001060085"/>
    </source>
</evidence>
<proteinExistence type="predicted"/>
<reference evidence="2" key="1">
    <citation type="journal article" date="2023" name="Nat. Plants">
        <title>Single-cell RNA sequencing provides a high-resolution roadmap for understanding the multicellular compartmentation of specialized metabolism.</title>
        <authorList>
            <person name="Sun S."/>
            <person name="Shen X."/>
            <person name="Li Y."/>
            <person name="Li Y."/>
            <person name="Wang S."/>
            <person name="Li R."/>
            <person name="Zhang H."/>
            <person name="Shen G."/>
            <person name="Guo B."/>
            <person name="Wei J."/>
            <person name="Xu J."/>
            <person name="St-Pierre B."/>
            <person name="Chen S."/>
            <person name="Sun C."/>
        </authorList>
    </citation>
    <scope>NUCLEOTIDE SEQUENCE [LARGE SCALE GENOMIC DNA]</scope>
</reference>
<name>A0ACC0BXR9_CATRO</name>
<organism evidence="1 2">
    <name type="scientific">Catharanthus roseus</name>
    <name type="common">Madagascar periwinkle</name>
    <name type="synonym">Vinca rosea</name>
    <dbReference type="NCBI Taxonomy" id="4058"/>
    <lineage>
        <taxon>Eukaryota</taxon>
        <taxon>Viridiplantae</taxon>
        <taxon>Streptophyta</taxon>
        <taxon>Embryophyta</taxon>
        <taxon>Tracheophyta</taxon>
        <taxon>Spermatophyta</taxon>
        <taxon>Magnoliopsida</taxon>
        <taxon>eudicotyledons</taxon>
        <taxon>Gunneridae</taxon>
        <taxon>Pentapetalae</taxon>
        <taxon>asterids</taxon>
        <taxon>lamiids</taxon>
        <taxon>Gentianales</taxon>
        <taxon>Apocynaceae</taxon>
        <taxon>Rauvolfioideae</taxon>
        <taxon>Vinceae</taxon>
        <taxon>Catharanthinae</taxon>
        <taxon>Catharanthus</taxon>
    </lineage>
</organism>